<reference evidence="2" key="1">
    <citation type="journal article" date="2019" name="Int. J. Syst. Evol. Microbiol.">
        <title>The Global Catalogue of Microorganisms (GCM) 10K type strain sequencing project: providing services to taxonomists for standard genome sequencing and annotation.</title>
        <authorList>
            <consortium name="The Broad Institute Genomics Platform"/>
            <consortium name="The Broad Institute Genome Sequencing Center for Infectious Disease"/>
            <person name="Wu L."/>
            <person name="Ma J."/>
        </authorList>
    </citation>
    <scope>NUCLEOTIDE SEQUENCE [LARGE SCALE GENOMIC DNA]</scope>
    <source>
        <strain evidence="2">CGMCC 1.12237</strain>
    </source>
</reference>
<protein>
    <submittedName>
        <fullName evidence="1">Uncharacterized protein</fullName>
    </submittedName>
</protein>
<name>A0ABW0LMH9_9BACI</name>
<keyword evidence="2" id="KW-1185">Reference proteome</keyword>
<dbReference type="EMBL" id="JBHSMC010000020">
    <property type="protein sequence ID" value="MFC5465996.1"/>
    <property type="molecule type" value="Genomic_DNA"/>
</dbReference>
<evidence type="ECO:0000313" key="1">
    <source>
        <dbReference type="EMBL" id="MFC5465996.1"/>
    </source>
</evidence>
<sequence>MKAVTLVLVTCPVEGKRDEGGHDEVRLVHLKSTVKEVNNYFE</sequence>
<proteinExistence type="predicted"/>
<dbReference type="Proteomes" id="UP001596147">
    <property type="component" value="Unassembled WGS sequence"/>
</dbReference>
<evidence type="ECO:0000313" key="2">
    <source>
        <dbReference type="Proteomes" id="UP001596147"/>
    </source>
</evidence>
<accession>A0ABW0LMH9</accession>
<organism evidence="1 2">
    <name type="scientific">Lederbergia graminis</name>
    <dbReference type="NCBI Taxonomy" id="735518"/>
    <lineage>
        <taxon>Bacteria</taxon>
        <taxon>Bacillati</taxon>
        <taxon>Bacillota</taxon>
        <taxon>Bacilli</taxon>
        <taxon>Bacillales</taxon>
        <taxon>Bacillaceae</taxon>
        <taxon>Lederbergia</taxon>
    </lineage>
</organism>
<gene>
    <name evidence="1" type="ORF">ACFPM4_14785</name>
</gene>
<comment type="caution">
    <text evidence="1">The sequence shown here is derived from an EMBL/GenBank/DDBJ whole genome shotgun (WGS) entry which is preliminary data.</text>
</comment>
<dbReference type="RefSeq" id="WP_382353273.1">
    <property type="nucleotide sequence ID" value="NZ_JBHSMC010000020.1"/>
</dbReference>